<sequence length="100" mass="10517">MGLLAAGCLLAGCAGTSLDGFWGDLCGAPPMYGYRSVPVEETPAFPRTCLTGDPLVADASQCFAGGVHCYQLDTGAWCAGPYSPFVLKPVYHAGFYDWSK</sequence>
<organism evidence="1 2">
    <name type="scientific">Microbulbifer yueqingensis</name>
    <dbReference type="NCBI Taxonomy" id="658219"/>
    <lineage>
        <taxon>Bacteria</taxon>
        <taxon>Pseudomonadati</taxon>
        <taxon>Pseudomonadota</taxon>
        <taxon>Gammaproteobacteria</taxon>
        <taxon>Cellvibrionales</taxon>
        <taxon>Microbulbiferaceae</taxon>
        <taxon>Microbulbifer</taxon>
    </lineage>
</organism>
<evidence type="ECO:0000313" key="1">
    <source>
        <dbReference type="EMBL" id="SDJ68838.1"/>
    </source>
</evidence>
<proteinExistence type="predicted"/>
<evidence type="ECO:0000313" key="2">
    <source>
        <dbReference type="Proteomes" id="UP000199305"/>
    </source>
</evidence>
<dbReference type="AlphaFoldDB" id="A0A1G8VRX3"/>
<gene>
    <name evidence="1" type="ORF">SAMN05216212_0705</name>
</gene>
<protein>
    <submittedName>
        <fullName evidence="1">Uncharacterized protein</fullName>
    </submittedName>
</protein>
<name>A0A1G8VRX3_9GAMM</name>
<keyword evidence="2" id="KW-1185">Reference proteome</keyword>
<dbReference type="Proteomes" id="UP000199305">
    <property type="component" value="Unassembled WGS sequence"/>
</dbReference>
<reference evidence="2" key="1">
    <citation type="submission" date="2016-10" db="EMBL/GenBank/DDBJ databases">
        <authorList>
            <person name="Varghese N."/>
            <person name="Submissions S."/>
        </authorList>
    </citation>
    <scope>NUCLEOTIDE SEQUENCE [LARGE SCALE GENOMIC DNA]</scope>
    <source>
        <strain evidence="2">CGMCC 1.10658</strain>
    </source>
</reference>
<dbReference type="EMBL" id="FNFH01000001">
    <property type="protein sequence ID" value="SDJ68838.1"/>
    <property type="molecule type" value="Genomic_DNA"/>
</dbReference>
<dbReference type="STRING" id="658219.SAMN05216212_0705"/>
<accession>A0A1G8VRX3</accession>